<comment type="caution">
    <text evidence="2">The sequence shown here is derived from an EMBL/GenBank/DDBJ whole genome shotgun (WGS) entry which is preliminary data.</text>
</comment>
<feature type="transmembrane region" description="Helical" evidence="1">
    <location>
        <begin position="113"/>
        <end position="134"/>
    </location>
</feature>
<sequence length="189" mass="20977">MKTLQTKLTELFQVPLLVVQLLAAWCVAILVICLWLLATHFFSVNVITAFGLTWPSVLHATWSGCKLLFWYGAFSLIPWQWSLVIPVMWNLASLTGAGLQLVLALLQGNLAVAILRLAFILGLGVATFYLALVARKTQLAAPLSANAVGYLRRWWQALATNLSLNWRWLAGGWALYVLSLAIFNPGHLF</sequence>
<keyword evidence="1" id="KW-0812">Transmembrane</keyword>
<organism evidence="2 3">
    <name type="scientific">Levilactobacillus tongjiangensis</name>
    <dbReference type="NCBI Taxonomy" id="2486023"/>
    <lineage>
        <taxon>Bacteria</taxon>
        <taxon>Bacillati</taxon>
        <taxon>Bacillota</taxon>
        <taxon>Bacilli</taxon>
        <taxon>Lactobacillales</taxon>
        <taxon>Lactobacillaceae</taxon>
        <taxon>Levilactobacillus</taxon>
    </lineage>
</organism>
<dbReference type="Proteomes" id="UP001596254">
    <property type="component" value="Unassembled WGS sequence"/>
</dbReference>
<reference evidence="3" key="1">
    <citation type="journal article" date="2019" name="Int. J. Syst. Evol. Microbiol.">
        <title>The Global Catalogue of Microorganisms (GCM) 10K type strain sequencing project: providing services to taxonomists for standard genome sequencing and annotation.</title>
        <authorList>
            <consortium name="The Broad Institute Genomics Platform"/>
            <consortium name="The Broad Institute Genome Sequencing Center for Infectious Disease"/>
            <person name="Wu L."/>
            <person name="Ma J."/>
        </authorList>
    </citation>
    <scope>NUCLEOTIDE SEQUENCE [LARGE SCALE GENOMIC DNA]</scope>
    <source>
        <strain evidence="3">CCM 8905</strain>
    </source>
</reference>
<proteinExistence type="predicted"/>
<gene>
    <name evidence="2" type="ORF">ACFP1G_06870</name>
</gene>
<evidence type="ECO:0000313" key="2">
    <source>
        <dbReference type="EMBL" id="MFC6207199.1"/>
    </source>
</evidence>
<protein>
    <recommendedName>
        <fullName evidence="4">Integral membrane protein</fullName>
    </recommendedName>
</protein>
<evidence type="ECO:0008006" key="4">
    <source>
        <dbReference type="Google" id="ProtNLM"/>
    </source>
</evidence>
<keyword evidence="1" id="KW-0472">Membrane</keyword>
<dbReference type="RefSeq" id="WP_125691633.1">
    <property type="nucleotide sequence ID" value="NZ_JBHSSK010000021.1"/>
</dbReference>
<feature type="transmembrane region" description="Helical" evidence="1">
    <location>
        <begin position="49"/>
        <end position="71"/>
    </location>
</feature>
<dbReference type="EMBL" id="JBHSSK010000021">
    <property type="protein sequence ID" value="MFC6207199.1"/>
    <property type="molecule type" value="Genomic_DNA"/>
</dbReference>
<name>A0ABW1SS12_9LACO</name>
<evidence type="ECO:0000256" key="1">
    <source>
        <dbReference type="SAM" id="Phobius"/>
    </source>
</evidence>
<feature type="transmembrane region" description="Helical" evidence="1">
    <location>
        <begin position="12"/>
        <end position="37"/>
    </location>
</feature>
<keyword evidence="3" id="KW-1185">Reference proteome</keyword>
<feature type="transmembrane region" description="Helical" evidence="1">
    <location>
        <begin position="166"/>
        <end position="183"/>
    </location>
</feature>
<accession>A0ABW1SS12</accession>
<feature type="transmembrane region" description="Helical" evidence="1">
    <location>
        <begin position="83"/>
        <end position="106"/>
    </location>
</feature>
<evidence type="ECO:0000313" key="3">
    <source>
        <dbReference type="Proteomes" id="UP001596254"/>
    </source>
</evidence>
<keyword evidence="1" id="KW-1133">Transmembrane helix</keyword>